<dbReference type="GO" id="GO:0016020">
    <property type="term" value="C:membrane"/>
    <property type="evidence" value="ECO:0007669"/>
    <property type="project" value="UniProtKB-SubCell"/>
</dbReference>
<evidence type="ECO:0000256" key="4">
    <source>
        <dbReference type="ARBA" id="ARBA00022824"/>
    </source>
</evidence>
<keyword evidence="4" id="KW-0256">Endoplasmic reticulum</keyword>
<evidence type="ECO:0008006" key="9">
    <source>
        <dbReference type="Google" id="ProtNLM"/>
    </source>
</evidence>
<evidence type="ECO:0000313" key="8">
    <source>
        <dbReference type="Proteomes" id="UP000326950"/>
    </source>
</evidence>
<dbReference type="EMBL" id="ML738742">
    <property type="protein sequence ID" value="KAE8156908.1"/>
    <property type="molecule type" value="Genomic_DNA"/>
</dbReference>
<evidence type="ECO:0000256" key="5">
    <source>
        <dbReference type="ARBA" id="ARBA00023128"/>
    </source>
</evidence>
<accession>A0A5N6UEB1</accession>
<dbReference type="PANTHER" id="PTHR48182">
    <property type="entry name" value="PROTEIN SERAC1"/>
    <property type="match status" value="1"/>
</dbReference>
<comment type="subcellular location">
    <subcellularLocation>
        <location evidence="2">Endoplasmic reticulum</location>
    </subcellularLocation>
    <subcellularLocation>
        <location evidence="3">Membrane</location>
    </subcellularLocation>
    <subcellularLocation>
        <location evidence="1">Mitochondrion</location>
    </subcellularLocation>
</comment>
<protein>
    <recommendedName>
        <fullName evidence="9">Alpha/Beta hydrolase protein</fullName>
    </recommendedName>
</protein>
<keyword evidence="5" id="KW-0496">Mitochondrion</keyword>
<organism evidence="7 8">
    <name type="scientific">Aspergillus tamarii</name>
    <dbReference type="NCBI Taxonomy" id="41984"/>
    <lineage>
        <taxon>Eukaryota</taxon>
        <taxon>Fungi</taxon>
        <taxon>Dikarya</taxon>
        <taxon>Ascomycota</taxon>
        <taxon>Pezizomycotina</taxon>
        <taxon>Eurotiomycetes</taxon>
        <taxon>Eurotiomycetidae</taxon>
        <taxon>Eurotiales</taxon>
        <taxon>Aspergillaceae</taxon>
        <taxon>Aspergillus</taxon>
        <taxon>Aspergillus subgen. Circumdati</taxon>
    </lineage>
</organism>
<dbReference type="SUPFAM" id="SSF53474">
    <property type="entry name" value="alpha/beta-Hydrolases"/>
    <property type="match status" value="1"/>
</dbReference>
<sequence>MILNVARTKRFWRRLRPRAKDQDIAPKCQPRKAFPAGLKLLCGPNDGTIDIVFVHGLTGDRDATWTAPGAEEPWPKTLLPSKLPTARIFTFGYDAYVADWTGVVSQSLIANHAYNLLASLSSYRENDATEDYTNCPSQALFTSKLRPEPHLHNILRSTRGIIFLGTPHHGASLAKWADFVCRSISLVKQTNSEIVNVLKRDSEVLARIQDGFHTMVRSVGPPPIEVTCFYEEVPVLGVGLVVPQDSAVLPGYVPIGIHSNHMDMTKFSSVDDPGFMAICGELRRWSKDTGGATKNSHGDSSRAAQAGLAHQYGANSQQYNQFGGGTQNIVGSNQYQAQGDMNFGMVPS</sequence>
<evidence type="ECO:0000313" key="7">
    <source>
        <dbReference type="EMBL" id="KAE8156908.1"/>
    </source>
</evidence>
<evidence type="ECO:0000256" key="3">
    <source>
        <dbReference type="ARBA" id="ARBA00004370"/>
    </source>
</evidence>
<evidence type="ECO:0000256" key="6">
    <source>
        <dbReference type="ARBA" id="ARBA00023136"/>
    </source>
</evidence>
<dbReference type="Proteomes" id="UP000326950">
    <property type="component" value="Unassembled WGS sequence"/>
</dbReference>
<name>A0A5N6UEB1_ASPTM</name>
<evidence type="ECO:0000256" key="1">
    <source>
        <dbReference type="ARBA" id="ARBA00004173"/>
    </source>
</evidence>
<dbReference type="OrthoDB" id="427518at2759"/>
<proteinExistence type="predicted"/>
<gene>
    <name evidence="7" type="ORF">BDV40DRAFT_293146</name>
</gene>
<reference evidence="7 8" key="1">
    <citation type="submission" date="2019-04" db="EMBL/GenBank/DDBJ databases">
        <title>Friends and foes A comparative genomics study of 23 Aspergillus species from section Flavi.</title>
        <authorList>
            <consortium name="DOE Joint Genome Institute"/>
            <person name="Kjaerbolling I."/>
            <person name="Vesth T."/>
            <person name="Frisvad J.C."/>
            <person name="Nybo J.L."/>
            <person name="Theobald S."/>
            <person name="Kildgaard S."/>
            <person name="Isbrandt T."/>
            <person name="Kuo A."/>
            <person name="Sato A."/>
            <person name="Lyhne E.K."/>
            <person name="Kogle M.E."/>
            <person name="Wiebenga A."/>
            <person name="Kun R.S."/>
            <person name="Lubbers R.J."/>
            <person name="Makela M.R."/>
            <person name="Barry K."/>
            <person name="Chovatia M."/>
            <person name="Clum A."/>
            <person name="Daum C."/>
            <person name="Haridas S."/>
            <person name="He G."/>
            <person name="LaButti K."/>
            <person name="Lipzen A."/>
            <person name="Mondo S."/>
            <person name="Riley R."/>
            <person name="Salamov A."/>
            <person name="Simmons B.A."/>
            <person name="Magnuson J.K."/>
            <person name="Henrissat B."/>
            <person name="Mortensen U.H."/>
            <person name="Larsen T.O."/>
            <person name="Devries R.P."/>
            <person name="Grigoriev I.V."/>
            <person name="Machida M."/>
            <person name="Baker S.E."/>
            <person name="Andersen M.R."/>
        </authorList>
    </citation>
    <scope>NUCLEOTIDE SEQUENCE [LARGE SCALE GENOMIC DNA]</scope>
    <source>
        <strain evidence="7 8">CBS 117626</strain>
    </source>
</reference>
<keyword evidence="6" id="KW-0472">Membrane</keyword>
<dbReference type="InterPro" id="IPR052374">
    <property type="entry name" value="SERAC1"/>
</dbReference>
<evidence type="ECO:0000256" key="2">
    <source>
        <dbReference type="ARBA" id="ARBA00004240"/>
    </source>
</evidence>
<keyword evidence="8" id="KW-1185">Reference proteome</keyword>
<dbReference type="AlphaFoldDB" id="A0A5N6UEB1"/>
<dbReference type="PANTHER" id="PTHR48182:SF2">
    <property type="entry name" value="PROTEIN SERAC1"/>
    <property type="match status" value="1"/>
</dbReference>
<dbReference type="InterPro" id="IPR029058">
    <property type="entry name" value="AB_hydrolase_fold"/>
</dbReference>
<dbReference type="GO" id="GO:0005783">
    <property type="term" value="C:endoplasmic reticulum"/>
    <property type="evidence" value="ECO:0007669"/>
    <property type="project" value="UniProtKB-SubCell"/>
</dbReference>
<dbReference type="GO" id="GO:0005739">
    <property type="term" value="C:mitochondrion"/>
    <property type="evidence" value="ECO:0007669"/>
    <property type="project" value="UniProtKB-SubCell"/>
</dbReference>